<gene>
    <name evidence="2" type="primary">senA</name>
    <name evidence="2" type="ORF">ACFPN5_08600</name>
</gene>
<dbReference type="Pfam" id="PF03781">
    <property type="entry name" value="FGE-sulfatase"/>
    <property type="match status" value="2"/>
</dbReference>
<dbReference type="NCBIfam" id="NF041186">
    <property type="entry name" value="SenA"/>
    <property type="match status" value="1"/>
</dbReference>
<evidence type="ECO:0000313" key="3">
    <source>
        <dbReference type="Proteomes" id="UP001596050"/>
    </source>
</evidence>
<dbReference type="RefSeq" id="WP_379782137.1">
    <property type="nucleotide sequence ID" value="NZ_JBHSMU010000009.1"/>
</dbReference>
<dbReference type="SUPFAM" id="SSF109854">
    <property type="entry name" value="DinB/YfiT-like putative metalloenzymes"/>
    <property type="match status" value="1"/>
</dbReference>
<protein>
    <submittedName>
        <fullName evidence="2">Selenoneine synthase SenA</fullName>
    </submittedName>
</protein>
<feature type="domain" description="Sulfatase-modifying factor enzyme-like" evidence="1">
    <location>
        <begin position="328"/>
        <end position="396"/>
    </location>
</feature>
<evidence type="ECO:0000259" key="1">
    <source>
        <dbReference type="Pfam" id="PF03781"/>
    </source>
</evidence>
<sequence>MSTEHASFRQMGGGALDAALQDARRHTLALFEALAAAGHDREARVPRLAILNPPLWELGHVAWFAEWFVLRDATSSTPSLLKDGDRWFDSNTVAHGSRWELGLPPPHILTRYCREVLDAIRERLANAPQDDAALYPFRLALAHEDMHGEALLYTLQTLGAAAPASFPVLGKPAPVATGELVFTGGAFLCGGEANAGFMFDNERPPAPCRIDPFAIDAALVSNAAYLAFMGDGGYRRPAYWSAAGQAWLRENERLAPRYWQRYLEHDRAGDDWHTVRFGSQAALDPDEPVRHVSLYEAEAYCRWAGRRLPREDEWEVAAASGRPGFDWGRLWEWTASPFLPHAGFIADRYREYSAPSFGTCQSLRGASFATPMRLRSPQFRNFYAPGRDDIFVGFRTCSL</sequence>
<dbReference type="InterPro" id="IPR042095">
    <property type="entry name" value="SUMF_sf"/>
</dbReference>
<dbReference type="InterPro" id="IPR034660">
    <property type="entry name" value="DinB/YfiT-like"/>
</dbReference>
<dbReference type="Gene3D" id="3.90.1580.10">
    <property type="entry name" value="paralog of FGE (formylglycine-generating enzyme)"/>
    <property type="match status" value="2"/>
</dbReference>
<proteinExistence type="predicted"/>
<dbReference type="InterPro" id="IPR051043">
    <property type="entry name" value="Sulfatase_Mod_Factor_Kinase"/>
</dbReference>
<dbReference type="SUPFAM" id="SSF56436">
    <property type="entry name" value="C-type lectin-like"/>
    <property type="match status" value="1"/>
</dbReference>
<dbReference type="InterPro" id="IPR005532">
    <property type="entry name" value="SUMF_dom"/>
</dbReference>
<dbReference type="EMBL" id="JBHSMU010000009">
    <property type="protein sequence ID" value="MFC5459866.1"/>
    <property type="molecule type" value="Genomic_DNA"/>
</dbReference>
<dbReference type="Proteomes" id="UP001596050">
    <property type="component" value="Unassembled WGS sequence"/>
</dbReference>
<evidence type="ECO:0000313" key="2">
    <source>
        <dbReference type="EMBL" id="MFC5459866.1"/>
    </source>
</evidence>
<dbReference type="InterPro" id="IPR016187">
    <property type="entry name" value="CTDL_fold"/>
</dbReference>
<name>A0ABW0L3E9_9BURK</name>
<accession>A0ABW0L3E9</accession>
<dbReference type="NCBIfam" id="TIGR04373">
    <property type="entry name" value="egtB_X_signatur"/>
    <property type="match status" value="1"/>
</dbReference>
<dbReference type="InterPro" id="IPR030809">
    <property type="entry name" value="EgtB_signatur"/>
</dbReference>
<reference evidence="3" key="1">
    <citation type="journal article" date="2019" name="Int. J. Syst. Evol. Microbiol.">
        <title>The Global Catalogue of Microorganisms (GCM) 10K type strain sequencing project: providing services to taxonomists for standard genome sequencing and annotation.</title>
        <authorList>
            <consortium name="The Broad Institute Genomics Platform"/>
            <consortium name="The Broad Institute Genome Sequencing Center for Infectious Disease"/>
            <person name="Wu L."/>
            <person name="Ma J."/>
        </authorList>
    </citation>
    <scope>NUCLEOTIDE SEQUENCE [LARGE SCALE GENOMIC DNA]</scope>
    <source>
        <strain evidence="3">KACC 12649</strain>
    </source>
</reference>
<dbReference type="PANTHER" id="PTHR23150">
    <property type="entry name" value="SULFATASE MODIFYING FACTOR 1, 2"/>
    <property type="match status" value="1"/>
</dbReference>
<feature type="domain" description="Sulfatase-modifying factor enzyme-like" evidence="1">
    <location>
        <begin position="177"/>
        <end position="322"/>
    </location>
</feature>
<keyword evidence="3" id="KW-1185">Reference proteome</keyword>
<dbReference type="PANTHER" id="PTHR23150:SF36">
    <property type="entry name" value="HERCYNINE OXYGENASE"/>
    <property type="match status" value="1"/>
</dbReference>
<comment type="caution">
    <text evidence="2">The sequence shown here is derived from an EMBL/GenBank/DDBJ whole genome shotgun (WGS) entry which is preliminary data.</text>
</comment>
<organism evidence="2 3">
    <name type="scientific">Massilia niabensis</name>
    <dbReference type="NCBI Taxonomy" id="544910"/>
    <lineage>
        <taxon>Bacteria</taxon>
        <taxon>Pseudomonadati</taxon>
        <taxon>Pseudomonadota</taxon>
        <taxon>Betaproteobacteria</taxon>
        <taxon>Burkholderiales</taxon>
        <taxon>Oxalobacteraceae</taxon>
        <taxon>Telluria group</taxon>
        <taxon>Massilia</taxon>
    </lineage>
</organism>